<keyword evidence="1" id="KW-0472">Membrane</keyword>
<dbReference type="RefSeq" id="WP_062417984.1">
    <property type="nucleotide sequence ID" value="NZ_DF967974.1"/>
</dbReference>
<dbReference type="Pfam" id="PF03703">
    <property type="entry name" value="bPH_2"/>
    <property type="match status" value="1"/>
</dbReference>
<keyword evidence="1" id="KW-0812">Transmembrane</keyword>
<feature type="domain" description="YdbS-like PH" evidence="2">
    <location>
        <begin position="80"/>
        <end position="137"/>
    </location>
</feature>
<sequence>MPLETYLKQLLGENEKILLVTHQHWFRLIQEIFLEIVLALVIILVFTGIQLAVLPNPLFALGYFLVIIPLVSLTRDVIIWYNHQYIVTNRRVIQIFGVINKNVTDSSLEKVNDVKMVQSFFGRIFNYGDVEILTASELGVNRFTKIGDPIRFKTVMLNAKGKLDSGENLRPAAAAAPREDIPALIERLGTMRDKGWVTEEEFQAKKADLLRRL</sequence>
<evidence type="ECO:0000259" key="3">
    <source>
        <dbReference type="Pfam" id="PF09851"/>
    </source>
</evidence>
<dbReference type="Pfam" id="PF09851">
    <property type="entry name" value="SHOCT"/>
    <property type="match status" value="1"/>
</dbReference>
<evidence type="ECO:0000313" key="4">
    <source>
        <dbReference type="EMBL" id="KPL91768.1"/>
    </source>
</evidence>
<keyword evidence="5" id="KW-1185">Reference proteome</keyword>
<evidence type="ECO:0008006" key="6">
    <source>
        <dbReference type="Google" id="ProtNLM"/>
    </source>
</evidence>
<dbReference type="Proteomes" id="UP000050501">
    <property type="component" value="Unassembled WGS sequence"/>
</dbReference>
<keyword evidence="1" id="KW-1133">Transmembrane helix</keyword>
<proteinExistence type="predicted"/>
<feature type="transmembrane region" description="Helical" evidence="1">
    <location>
        <begin position="32"/>
        <end position="54"/>
    </location>
</feature>
<organism evidence="4 5">
    <name type="scientific">Levilinea saccharolytica</name>
    <dbReference type="NCBI Taxonomy" id="229921"/>
    <lineage>
        <taxon>Bacteria</taxon>
        <taxon>Bacillati</taxon>
        <taxon>Chloroflexota</taxon>
        <taxon>Anaerolineae</taxon>
        <taxon>Anaerolineales</taxon>
        <taxon>Anaerolineaceae</taxon>
        <taxon>Levilinea</taxon>
    </lineage>
</organism>
<reference evidence="4 5" key="1">
    <citation type="submission" date="2015-07" db="EMBL/GenBank/DDBJ databases">
        <title>Genome sequence of Levilinea saccharolytica DSM 16555.</title>
        <authorList>
            <person name="Hemp J."/>
            <person name="Ward L.M."/>
            <person name="Pace L.A."/>
            <person name="Fischer W.W."/>
        </authorList>
    </citation>
    <scope>NUCLEOTIDE SEQUENCE [LARGE SCALE GENOMIC DNA]</scope>
    <source>
        <strain evidence="4 5">KIBI-1</strain>
    </source>
</reference>
<dbReference type="PANTHER" id="PTHR37938">
    <property type="entry name" value="BLL0215 PROTEIN"/>
    <property type="match status" value="1"/>
</dbReference>
<dbReference type="InterPro" id="IPR005182">
    <property type="entry name" value="YdbS-like_PH"/>
</dbReference>
<feature type="transmembrane region" description="Helical" evidence="1">
    <location>
        <begin position="60"/>
        <end position="81"/>
    </location>
</feature>
<dbReference type="AlphaFoldDB" id="A0A0P6Z335"/>
<dbReference type="STRING" id="229921.ADN01_00315"/>
<feature type="domain" description="SHOCT" evidence="3">
    <location>
        <begin position="185"/>
        <end position="210"/>
    </location>
</feature>
<evidence type="ECO:0000259" key="2">
    <source>
        <dbReference type="Pfam" id="PF03703"/>
    </source>
</evidence>
<evidence type="ECO:0000313" key="5">
    <source>
        <dbReference type="Proteomes" id="UP000050501"/>
    </source>
</evidence>
<gene>
    <name evidence="4" type="ORF">ADN01_00315</name>
</gene>
<dbReference type="PANTHER" id="PTHR37938:SF1">
    <property type="entry name" value="BLL0215 PROTEIN"/>
    <property type="match status" value="1"/>
</dbReference>
<dbReference type="OrthoDB" id="3378680at2"/>
<comment type="caution">
    <text evidence="4">The sequence shown here is derived from an EMBL/GenBank/DDBJ whole genome shotgun (WGS) entry which is preliminary data.</text>
</comment>
<protein>
    <recommendedName>
        <fullName evidence="6">DUF304 domain-containing protein</fullName>
    </recommendedName>
</protein>
<evidence type="ECO:0000256" key="1">
    <source>
        <dbReference type="SAM" id="Phobius"/>
    </source>
</evidence>
<name>A0A0P6Z335_9CHLR</name>
<dbReference type="EMBL" id="LGCM01000002">
    <property type="protein sequence ID" value="KPL91768.1"/>
    <property type="molecule type" value="Genomic_DNA"/>
</dbReference>
<dbReference type="InterPro" id="IPR018649">
    <property type="entry name" value="SHOCT"/>
</dbReference>
<accession>A0A0P6Z335</accession>